<comment type="subcellular location">
    <subcellularLocation>
        <location evidence="1">Mitochondrion membrane</location>
        <topology evidence="1">Multi-pass membrane protein</topology>
    </subcellularLocation>
</comment>
<geneLocation type="mitochondrion" evidence="2"/>
<protein>
    <recommendedName>
        <fullName evidence="1">NADH-ubiquinone oxidoreductase chain 6</fullName>
        <ecNumber evidence="1">7.1.1.2</ecNumber>
    </recommendedName>
</protein>
<sequence>MEFKIIFYYFFSSVALVSALMIIVAVNPVHSILFLVLVFCNVSGLLLLLKVEFLAILFIVVYVGAIGVLFLFVIMMLPTHGQRPKGEDTFGYLPIGFFVGTALVGELVFVLLQHIGPAGSFQGSSMVMFQPFFWVELSFSLQNIEALGFLIYTECATLFIVAGLILLVAMVGAIVLTMHRRGDLRRQKIYAQVGRDFENAVGLKNLKLK</sequence>
<keyword evidence="1" id="KW-0249">Electron transport</keyword>
<keyword evidence="1" id="KW-0830">Ubiquinone</keyword>
<keyword evidence="1" id="KW-0472">Membrane</keyword>
<feature type="transmembrane region" description="Helical" evidence="1">
    <location>
        <begin position="158"/>
        <end position="178"/>
    </location>
</feature>
<keyword evidence="1" id="KW-0812">Transmembrane</keyword>
<comment type="function">
    <text evidence="1">Core subunit of the mitochondrial membrane respiratory chain NADH dehydrogenase (Complex I) which catalyzes electron transfer from NADH through the respiratory chain, using ubiquinone as an electron acceptor. Essential for the catalytic activity and assembly of complex I.</text>
</comment>
<evidence type="ECO:0000256" key="1">
    <source>
        <dbReference type="RuleBase" id="RU004430"/>
    </source>
</evidence>
<accession>A0A348G6L3</accession>
<dbReference type="Pfam" id="PF00499">
    <property type="entry name" value="Oxidored_q3"/>
    <property type="match status" value="1"/>
</dbReference>
<proteinExistence type="inferred from homology"/>
<dbReference type="EC" id="7.1.1.2" evidence="1"/>
<feature type="transmembrane region" description="Helical" evidence="1">
    <location>
        <begin position="89"/>
        <end position="112"/>
    </location>
</feature>
<dbReference type="GO" id="GO:0031966">
    <property type="term" value="C:mitochondrial membrane"/>
    <property type="evidence" value="ECO:0007669"/>
    <property type="project" value="UniProtKB-SubCell"/>
</dbReference>
<dbReference type="AlphaFoldDB" id="A0A348G6L3"/>
<organism evidence="2">
    <name type="scientific">Goniomonas avonlea</name>
    <dbReference type="NCBI Taxonomy" id="1255295"/>
    <lineage>
        <taxon>Eukaryota</taxon>
        <taxon>Cryptophyceae</taxon>
        <taxon>Cyathomonadacea</taxon>
        <taxon>Goniomonadaceae</taxon>
        <taxon>Goniomonas</taxon>
    </lineage>
</organism>
<keyword evidence="1" id="KW-0813">Transport</keyword>
<comment type="similarity">
    <text evidence="1">Belongs to the complex I subunit 6 family.</text>
</comment>
<reference evidence="2" key="1">
    <citation type="journal article" date="2018" name="BMC Biol.">
        <title>Nuclear genome sequence of the plastid-lacking cryptomonad Goniomonas avonlea provides insights into the evolution of secondary plastids.</title>
        <authorList>
            <person name="Cenci U."/>
            <person name="Sibbald S.J."/>
            <person name="Curtis B.A."/>
            <person name="Kamikawa R."/>
            <person name="Eme L."/>
            <person name="Moog D."/>
            <person name="Henrissat B."/>
            <person name="Marechal E."/>
            <person name="Chabi M."/>
            <person name="Djemiel C."/>
            <person name="Roger A.J."/>
            <person name="Kim E."/>
            <person name="Archibald J.M."/>
        </authorList>
    </citation>
    <scope>NUCLEOTIDE SEQUENCE</scope>
</reference>
<dbReference type="Gene3D" id="1.20.120.1200">
    <property type="entry name" value="NADH-ubiquinone/plastoquinone oxidoreductase chain 6, subunit NuoJ"/>
    <property type="match status" value="1"/>
</dbReference>
<keyword evidence="1" id="KW-1133">Transmembrane helix</keyword>
<dbReference type="InterPro" id="IPR042106">
    <property type="entry name" value="Nuo/plastoQ_OxRdtase_6_NuoJ"/>
</dbReference>
<keyword evidence="1" id="KW-0679">Respiratory chain</keyword>
<dbReference type="GO" id="GO:0008137">
    <property type="term" value="F:NADH dehydrogenase (ubiquinone) activity"/>
    <property type="evidence" value="ECO:0007669"/>
    <property type="project" value="UniProtKB-UniRule"/>
</dbReference>
<keyword evidence="1" id="KW-0520">NAD</keyword>
<dbReference type="EMBL" id="AP018919">
    <property type="protein sequence ID" value="BBF98310.1"/>
    <property type="molecule type" value="Genomic_DNA"/>
</dbReference>
<dbReference type="PANTHER" id="PTHR33269:SF17">
    <property type="entry name" value="NADH-UBIQUINONE OXIDOREDUCTASE CHAIN 6"/>
    <property type="match status" value="1"/>
</dbReference>
<comment type="catalytic activity">
    <reaction evidence="1">
        <text>a ubiquinone + NADH + 5 H(+)(in) = a ubiquinol + NAD(+) + 4 H(+)(out)</text>
        <dbReference type="Rhea" id="RHEA:29091"/>
        <dbReference type="Rhea" id="RHEA-COMP:9565"/>
        <dbReference type="Rhea" id="RHEA-COMP:9566"/>
        <dbReference type="ChEBI" id="CHEBI:15378"/>
        <dbReference type="ChEBI" id="CHEBI:16389"/>
        <dbReference type="ChEBI" id="CHEBI:17976"/>
        <dbReference type="ChEBI" id="CHEBI:57540"/>
        <dbReference type="ChEBI" id="CHEBI:57945"/>
        <dbReference type="EC" id="7.1.1.2"/>
    </reaction>
</comment>
<feature type="transmembrane region" description="Helical" evidence="1">
    <location>
        <begin position="7"/>
        <end position="26"/>
    </location>
</feature>
<name>A0A348G6L3_9CRYP</name>
<feature type="transmembrane region" description="Helical" evidence="1">
    <location>
        <begin position="56"/>
        <end position="77"/>
    </location>
</feature>
<dbReference type="InterPro" id="IPR001457">
    <property type="entry name" value="NADH_UbQ/plastoQ_OxRdtase_su6"/>
</dbReference>
<feature type="transmembrane region" description="Helical" evidence="1">
    <location>
        <begin position="32"/>
        <end position="49"/>
    </location>
</feature>
<evidence type="ECO:0000313" key="2">
    <source>
        <dbReference type="EMBL" id="BBF98310.1"/>
    </source>
</evidence>
<keyword evidence="1" id="KW-1278">Translocase</keyword>
<dbReference type="PANTHER" id="PTHR33269">
    <property type="entry name" value="NADH-UBIQUINONE OXIDOREDUCTASE CHAIN 6"/>
    <property type="match status" value="1"/>
</dbReference>
<dbReference type="NCBIfam" id="NF005164">
    <property type="entry name" value="PRK06638.1-4"/>
    <property type="match status" value="1"/>
</dbReference>
<keyword evidence="1 2" id="KW-0496">Mitochondrion</keyword>
<gene>
    <name evidence="2" type="primary">nad6</name>
</gene>